<sequence length="423" mass="45310">MPSLLTALRALLEPAIAAVFLTLWIIAEAGRIQGPLGLTMMVLVAIAIAVGRIWPLVSLCLVGLLLVLQLATVLPPPESTTWPVYFGIMIVNFLVARNGNGRLPVVALTLGVPIAAVIAFLMVVPSWVSPWGWTSWTGQGNNSRQIIGTYFVAAIVAFFLYAGAWAAGYAVRLYVVQQRSRILLSQTSADLGRAETELTIVKERDRIAREVHDVLAHSLSVVIAQADGARFISAAKPEATRVALEAISDAARSSLIDVRTFIEGLREEPGDEPQPNLSDLDSLVARVSAAGLAVEVQHFGPAKPMTPAQQLALFRIVQECLTNALRHSGRTSPTRISFDWRGPGLALTVSSRCDAERRPALIATEQPVSGHGIRGMKDRARLAGGWLTAGASEGPDSDFLVTVFLPTGSDALEPRSPLPELTA</sequence>
<dbReference type="InterPro" id="IPR036890">
    <property type="entry name" value="HATPase_C_sf"/>
</dbReference>
<keyword evidence="9" id="KW-0812">Transmembrane</keyword>
<evidence type="ECO:0000256" key="1">
    <source>
        <dbReference type="ARBA" id="ARBA00000085"/>
    </source>
</evidence>
<keyword evidence="3" id="KW-0597">Phosphoprotein</keyword>
<dbReference type="EC" id="2.7.13.3" evidence="2"/>
<dbReference type="RefSeq" id="WP_345065879.1">
    <property type="nucleotide sequence ID" value="NZ_BAABCN010000004.1"/>
</dbReference>
<evidence type="ECO:0000313" key="12">
    <source>
        <dbReference type="Proteomes" id="UP001501803"/>
    </source>
</evidence>
<protein>
    <recommendedName>
        <fullName evidence="2">histidine kinase</fullName>
        <ecNumber evidence="2">2.7.13.3</ecNumber>
    </recommendedName>
</protein>
<evidence type="ECO:0000256" key="6">
    <source>
        <dbReference type="ARBA" id="ARBA00022777"/>
    </source>
</evidence>
<keyword evidence="12" id="KW-1185">Reference proteome</keyword>
<name>A0ABP7KK92_9MICO</name>
<keyword evidence="9" id="KW-1133">Transmembrane helix</keyword>
<organism evidence="11 12">
    <name type="scientific">Leifsonia kafniensis</name>
    <dbReference type="NCBI Taxonomy" id="475957"/>
    <lineage>
        <taxon>Bacteria</taxon>
        <taxon>Bacillati</taxon>
        <taxon>Actinomycetota</taxon>
        <taxon>Actinomycetes</taxon>
        <taxon>Micrococcales</taxon>
        <taxon>Microbacteriaceae</taxon>
        <taxon>Leifsonia</taxon>
    </lineage>
</organism>
<keyword evidence="7" id="KW-0067">ATP-binding</keyword>
<evidence type="ECO:0000256" key="7">
    <source>
        <dbReference type="ARBA" id="ARBA00022840"/>
    </source>
</evidence>
<reference evidence="12" key="1">
    <citation type="journal article" date="2019" name="Int. J. Syst. Evol. Microbiol.">
        <title>The Global Catalogue of Microorganisms (GCM) 10K type strain sequencing project: providing services to taxonomists for standard genome sequencing and annotation.</title>
        <authorList>
            <consortium name="The Broad Institute Genomics Platform"/>
            <consortium name="The Broad Institute Genome Sequencing Center for Infectious Disease"/>
            <person name="Wu L."/>
            <person name="Ma J."/>
        </authorList>
    </citation>
    <scope>NUCLEOTIDE SEQUENCE [LARGE SCALE GENOMIC DNA]</scope>
    <source>
        <strain evidence="12">JCM 17021</strain>
    </source>
</reference>
<gene>
    <name evidence="11" type="ORF">GCM10022381_20740</name>
</gene>
<dbReference type="PANTHER" id="PTHR24421:SF10">
    <property type="entry name" value="NITRATE_NITRITE SENSOR PROTEIN NARQ"/>
    <property type="match status" value="1"/>
</dbReference>
<feature type="transmembrane region" description="Helical" evidence="9">
    <location>
        <begin position="80"/>
        <end position="96"/>
    </location>
</feature>
<accession>A0ABP7KK92</accession>
<keyword evidence="9" id="KW-0472">Membrane</keyword>
<evidence type="ECO:0000256" key="2">
    <source>
        <dbReference type="ARBA" id="ARBA00012438"/>
    </source>
</evidence>
<evidence type="ECO:0000313" key="11">
    <source>
        <dbReference type="EMBL" id="GAA3878163.1"/>
    </source>
</evidence>
<evidence type="ECO:0000256" key="5">
    <source>
        <dbReference type="ARBA" id="ARBA00022741"/>
    </source>
</evidence>
<feature type="transmembrane region" description="Helical" evidence="9">
    <location>
        <begin position="103"/>
        <end position="127"/>
    </location>
</feature>
<feature type="transmembrane region" description="Helical" evidence="9">
    <location>
        <begin position="38"/>
        <end position="68"/>
    </location>
</feature>
<comment type="catalytic activity">
    <reaction evidence="1">
        <text>ATP + protein L-histidine = ADP + protein N-phospho-L-histidine.</text>
        <dbReference type="EC" id="2.7.13.3"/>
    </reaction>
</comment>
<feature type="domain" description="Signal transduction histidine kinase subgroup 3 dimerisation and phosphoacceptor" evidence="10">
    <location>
        <begin position="203"/>
        <end position="268"/>
    </location>
</feature>
<dbReference type="Pfam" id="PF07730">
    <property type="entry name" value="HisKA_3"/>
    <property type="match status" value="1"/>
</dbReference>
<keyword evidence="6" id="KW-0418">Kinase</keyword>
<dbReference type="InterPro" id="IPR011712">
    <property type="entry name" value="Sig_transdc_His_kin_sub3_dim/P"/>
</dbReference>
<dbReference type="Gene3D" id="3.30.565.10">
    <property type="entry name" value="Histidine kinase-like ATPase, C-terminal domain"/>
    <property type="match status" value="1"/>
</dbReference>
<evidence type="ECO:0000256" key="8">
    <source>
        <dbReference type="ARBA" id="ARBA00023012"/>
    </source>
</evidence>
<dbReference type="CDD" id="cd16917">
    <property type="entry name" value="HATPase_UhpB-NarQ-NarX-like"/>
    <property type="match status" value="1"/>
</dbReference>
<feature type="transmembrane region" description="Helical" evidence="9">
    <location>
        <begin position="147"/>
        <end position="171"/>
    </location>
</feature>
<dbReference type="Gene3D" id="1.20.5.1930">
    <property type="match status" value="1"/>
</dbReference>
<evidence type="ECO:0000256" key="9">
    <source>
        <dbReference type="SAM" id="Phobius"/>
    </source>
</evidence>
<dbReference type="InterPro" id="IPR050482">
    <property type="entry name" value="Sensor_HK_TwoCompSys"/>
</dbReference>
<keyword evidence="5" id="KW-0547">Nucleotide-binding</keyword>
<dbReference type="Proteomes" id="UP001501803">
    <property type="component" value="Unassembled WGS sequence"/>
</dbReference>
<feature type="transmembrane region" description="Helical" evidence="9">
    <location>
        <begin position="6"/>
        <end position="26"/>
    </location>
</feature>
<evidence type="ECO:0000256" key="3">
    <source>
        <dbReference type="ARBA" id="ARBA00022553"/>
    </source>
</evidence>
<comment type="caution">
    <text evidence="11">The sequence shown here is derived from an EMBL/GenBank/DDBJ whole genome shotgun (WGS) entry which is preliminary data.</text>
</comment>
<evidence type="ECO:0000256" key="4">
    <source>
        <dbReference type="ARBA" id="ARBA00022679"/>
    </source>
</evidence>
<proteinExistence type="predicted"/>
<keyword evidence="4" id="KW-0808">Transferase</keyword>
<dbReference type="SUPFAM" id="SSF55874">
    <property type="entry name" value="ATPase domain of HSP90 chaperone/DNA topoisomerase II/histidine kinase"/>
    <property type="match status" value="1"/>
</dbReference>
<keyword evidence="8" id="KW-0902">Two-component regulatory system</keyword>
<dbReference type="EMBL" id="BAABCN010000004">
    <property type="protein sequence ID" value="GAA3878163.1"/>
    <property type="molecule type" value="Genomic_DNA"/>
</dbReference>
<dbReference type="PANTHER" id="PTHR24421">
    <property type="entry name" value="NITRATE/NITRITE SENSOR PROTEIN NARX-RELATED"/>
    <property type="match status" value="1"/>
</dbReference>
<evidence type="ECO:0000259" key="10">
    <source>
        <dbReference type="Pfam" id="PF07730"/>
    </source>
</evidence>